<feature type="region of interest" description="Disordered" evidence="1">
    <location>
        <begin position="158"/>
        <end position="304"/>
    </location>
</feature>
<dbReference type="Proteomes" id="UP000799324">
    <property type="component" value="Unassembled WGS sequence"/>
</dbReference>
<name>A0A6A6TJA1_9PLEO</name>
<evidence type="ECO:0000259" key="2">
    <source>
        <dbReference type="PROSITE" id="PS00028"/>
    </source>
</evidence>
<feature type="compositionally biased region" description="Low complexity" evidence="1">
    <location>
        <begin position="8"/>
        <end position="26"/>
    </location>
</feature>
<evidence type="ECO:0000313" key="4">
    <source>
        <dbReference type="Proteomes" id="UP000799324"/>
    </source>
</evidence>
<reference evidence="3" key="1">
    <citation type="journal article" date="2020" name="Stud. Mycol.">
        <title>101 Dothideomycetes genomes: a test case for predicting lifestyles and emergence of pathogens.</title>
        <authorList>
            <person name="Haridas S."/>
            <person name="Albert R."/>
            <person name="Binder M."/>
            <person name="Bloem J."/>
            <person name="Labutti K."/>
            <person name="Salamov A."/>
            <person name="Andreopoulos B."/>
            <person name="Baker S."/>
            <person name="Barry K."/>
            <person name="Bills G."/>
            <person name="Bluhm B."/>
            <person name="Cannon C."/>
            <person name="Castanera R."/>
            <person name="Culley D."/>
            <person name="Daum C."/>
            <person name="Ezra D."/>
            <person name="Gonzalez J."/>
            <person name="Henrissat B."/>
            <person name="Kuo A."/>
            <person name="Liang C."/>
            <person name="Lipzen A."/>
            <person name="Lutzoni F."/>
            <person name="Magnuson J."/>
            <person name="Mondo S."/>
            <person name="Nolan M."/>
            <person name="Ohm R."/>
            <person name="Pangilinan J."/>
            <person name="Park H.-J."/>
            <person name="Ramirez L."/>
            <person name="Alfaro M."/>
            <person name="Sun H."/>
            <person name="Tritt A."/>
            <person name="Yoshinaga Y."/>
            <person name="Zwiers L.-H."/>
            <person name="Turgeon B."/>
            <person name="Goodwin S."/>
            <person name="Spatafora J."/>
            <person name="Crous P."/>
            <person name="Grigoriev I."/>
        </authorList>
    </citation>
    <scope>NUCLEOTIDE SEQUENCE</scope>
    <source>
        <strain evidence="3">CBS 122681</strain>
    </source>
</reference>
<feature type="domain" description="C2H2-type" evidence="2">
    <location>
        <begin position="77"/>
        <end position="98"/>
    </location>
</feature>
<proteinExistence type="predicted"/>
<sequence length="304" mass="33281">MGLKRSRSVSPSSSEEPASPSSRSASTDVKIVHLDAETSSPTQPAVMNCSLPPHAPQNFRTLEDYEVHYQKTHLNRCTECRKNFPDEHFLHLHIAENHDPISAAKRERGDKIYQCLVASCDRPCSTPAKRRLHCIDKHNFPRNYDFFIVNDGIDRRSSMLRPEHRRRRSSTVTSTSGNAGHRRRSSTVNAAPAEGMDVVRDEGLETGEGKSTPTAEEEENEEDTPKSPRAPIKLHGRGGFGRGGGRGRGRGRGRGSGPSTNPPANNPSSSKAPEDSMEGLTSSMSALQFVPHSVRLAKGRGRGG</sequence>
<dbReference type="PANTHER" id="PTHR21354">
    <property type="entry name" value="ZINC FINGER PROTEIN 511"/>
    <property type="match status" value="1"/>
</dbReference>
<feature type="compositionally biased region" description="Basic residues" evidence="1">
    <location>
        <begin position="295"/>
        <end position="304"/>
    </location>
</feature>
<protein>
    <recommendedName>
        <fullName evidence="2">C2H2-type domain-containing protein</fullName>
    </recommendedName>
</protein>
<gene>
    <name evidence="3" type="ORF">K491DRAFT_688713</name>
</gene>
<dbReference type="EMBL" id="MU004302">
    <property type="protein sequence ID" value="KAF2660109.1"/>
    <property type="molecule type" value="Genomic_DNA"/>
</dbReference>
<dbReference type="OrthoDB" id="18440at2759"/>
<dbReference type="SMART" id="SM00355">
    <property type="entry name" value="ZnF_C2H2"/>
    <property type="match status" value="2"/>
</dbReference>
<evidence type="ECO:0000313" key="3">
    <source>
        <dbReference type="EMBL" id="KAF2660109.1"/>
    </source>
</evidence>
<dbReference type="AlphaFoldDB" id="A0A6A6TJA1"/>
<keyword evidence="4" id="KW-1185">Reference proteome</keyword>
<dbReference type="InterPro" id="IPR013087">
    <property type="entry name" value="Znf_C2H2_type"/>
</dbReference>
<dbReference type="PANTHER" id="PTHR21354:SF0">
    <property type="entry name" value="ZINC FINGER PROTEIN 511"/>
    <property type="match status" value="1"/>
</dbReference>
<dbReference type="InterPro" id="IPR039258">
    <property type="entry name" value="ZNF511"/>
</dbReference>
<feature type="region of interest" description="Disordered" evidence="1">
    <location>
        <begin position="1"/>
        <end position="29"/>
    </location>
</feature>
<accession>A0A6A6TJA1</accession>
<dbReference type="PROSITE" id="PS00028">
    <property type="entry name" value="ZINC_FINGER_C2H2_1"/>
    <property type="match status" value="1"/>
</dbReference>
<organism evidence="3 4">
    <name type="scientific">Lophiostoma macrostomum CBS 122681</name>
    <dbReference type="NCBI Taxonomy" id="1314788"/>
    <lineage>
        <taxon>Eukaryota</taxon>
        <taxon>Fungi</taxon>
        <taxon>Dikarya</taxon>
        <taxon>Ascomycota</taxon>
        <taxon>Pezizomycotina</taxon>
        <taxon>Dothideomycetes</taxon>
        <taxon>Pleosporomycetidae</taxon>
        <taxon>Pleosporales</taxon>
        <taxon>Lophiostomataceae</taxon>
        <taxon>Lophiostoma</taxon>
    </lineage>
</organism>
<evidence type="ECO:0000256" key="1">
    <source>
        <dbReference type="SAM" id="MobiDB-lite"/>
    </source>
</evidence>